<accession>A0ABS9L610</accession>
<organism evidence="1 2">
    <name type="scientific">Arthrobacter hankyongi</name>
    <dbReference type="NCBI Taxonomy" id="2904801"/>
    <lineage>
        <taxon>Bacteria</taxon>
        <taxon>Bacillati</taxon>
        <taxon>Actinomycetota</taxon>
        <taxon>Actinomycetes</taxon>
        <taxon>Micrococcales</taxon>
        <taxon>Micrococcaceae</taxon>
        <taxon>Arthrobacter</taxon>
    </lineage>
</organism>
<proteinExistence type="predicted"/>
<protein>
    <recommendedName>
        <fullName evidence="3">Prokaryotic metallothionein</fullName>
    </recommendedName>
</protein>
<dbReference type="RefSeq" id="WP_237820094.1">
    <property type="nucleotide sequence ID" value="NZ_JAKLTQ010000005.1"/>
</dbReference>
<keyword evidence="2" id="KW-1185">Reference proteome</keyword>
<gene>
    <name evidence="1" type="ORF">LVY72_09290</name>
</gene>
<evidence type="ECO:0000313" key="2">
    <source>
        <dbReference type="Proteomes" id="UP001165368"/>
    </source>
</evidence>
<evidence type="ECO:0000313" key="1">
    <source>
        <dbReference type="EMBL" id="MCG2622112.1"/>
    </source>
</evidence>
<dbReference type="Proteomes" id="UP001165368">
    <property type="component" value="Unassembled WGS sequence"/>
</dbReference>
<comment type="caution">
    <text evidence="1">The sequence shown here is derived from an EMBL/GenBank/DDBJ whole genome shotgun (WGS) entry which is preliminary data.</text>
</comment>
<sequence>MATCDMCGNEYDKTFTVTRSGETRTFDSFECAIHMMAPACAHCGCRILGHGVEGGEGIYCCANCAREAGHNDLVDRARQTPSG</sequence>
<reference evidence="1" key="1">
    <citation type="submission" date="2022-01" db="EMBL/GenBank/DDBJ databases">
        <authorList>
            <person name="Jo J.-H."/>
            <person name="Im W.-T."/>
        </authorList>
    </citation>
    <scope>NUCLEOTIDE SEQUENCE</scope>
    <source>
        <strain evidence="1">I2-34</strain>
    </source>
</reference>
<dbReference type="EMBL" id="JAKLTQ010000005">
    <property type="protein sequence ID" value="MCG2622112.1"/>
    <property type="molecule type" value="Genomic_DNA"/>
</dbReference>
<evidence type="ECO:0008006" key="3">
    <source>
        <dbReference type="Google" id="ProtNLM"/>
    </source>
</evidence>
<name>A0ABS9L610_9MICC</name>